<evidence type="ECO:0000256" key="3">
    <source>
        <dbReference type="ARBA" id="ARBA00023187"/>
    </source>
</evidence>
<keyword evidence="2" id="KW-0507">mRNA processing</keyword>
<dbReference type="OrthoDB" id="10264544at2759"/>
<dbReference type="PANTHER" id="PTHR14212">
    <property type="entry name" value="U4/U6-ASSOCIATED RNA SPLICING FACTOR-RELATED"/>
    <property type="match status" value="1"/>
</dbReference>
<keyword evidence="4" id="KW-0539">Nucleus</keyword>
<feature type="region of interest" description="Disordered" evidence="5">
    <location>
        <begin position="1"/>
        <end position="83"/>
    </location>
</feature>
<feature type="domain" description="Small nuclear ribonucleoprotein Prp3 C-terminal" evidence="6">
    <location>
        <begin position="423"/>
        <end position="564"/>
    </location>
</feature>
<name>A0A6G1FYJ2_9PEZI</name>
<comment type="subcellular location">
    <subcellularLocation>
        <location evidence="1">Nucleus</location>
    </subcellularLocation>
</comment>
<dbReference type="RefSeq" id="XP_033532475.1">
    <property type="nucleotide sequence ID" value="XM_033683284.1"/>
</dbReference>
<keyword evidence="9" id="KW-1185">Reference proteome</keyword>
<sequence length="575" mass="64000">MPEKRPHPEDGTDVANGHKRPRSNNASPAPPSNGVSKKKPDLNAQIAAARAKAAEIKARLSAKNAGPASPSPAPPSVAAPFDRAKTLEDIRARIAAATAKKAATAEPPPRAGSSRFPPPNDFDEGPSRARGGLGIGLHPALMGDVGADRSKSRSMHPKFATTSGNRRTESPLRRQQLDLAGPNVEELKSNPYMDPNLSLMPRGRVPKNLVFNQKGKYIQQGNALRRQAALEEMKKRIAEQARKVGLDEDNDKSFLIQAPPEIEWWDEALVDGTDYTGVEDSKNLKIDTEDSIITRYIQHPVLIEPPQEKNAPAPKPMFLTQKEMAKKRRQTRMAIHKEQQAKIRLGLEPPPPPKVKKSNLMRVLGEQAVKDPTAVEARVNSEIAERAAQHDEDNESRKLTKEERHQKLAEQQEKDALKGVLIAVFRIENLSYGKHRYQIDINAKQNDLTGMTILHPKFNIVIVEGGAHSIRNYKKLLLNRIKWTENAAPASVREGNREVEKEWLKSVADSGELKDLSFNKCTLVWEGQEKERKFKKWGSKVCETDVDAKDALTRFKMENFWTLAKSLGQADGFEG</sequence>
<dbReference type="Pfam" id="PF06544">
    <property type="entry name" value="Prp3_C"/>
    <property type="match status" value="1"/>
</dbReference>
<feature type="compositionally biased region" description="Basic and acidic residues" evidence="5">
    <location>
        <begin position="1"/>
        <end position="10"/>
    </location>
</feature>
<feature type="domain" description="Pre-mRNA-splicing factor 3" evidence="7">
    <location>
        <begin position="190"/>
        <end position="400"/>
    </location>
</feature>
<evidence type="ECO:0000313" key="8">
    <source>
        <dbReference type="EMBL" id="KAF1810844.1"/>
    </source>
</evidence>
<evidence type="ECO:0000256" key="5">
    <source>
        <dbReference type="SAM" id="MobiDB-lite"/>
    </source>
</evidence>
<feature type="region of interest" description="Disordered" evidence="5">
    <location>
        <begin position="97"/>
        <end position="171"/>
    </location>
</feature>
<feature type="compositionally biased region" description="Pro residues" evidence="5">
    <location>
        <begin position="106"/>
        <end position="120"/>
    </location>
</feature>
<proteinExistence type="predicted"/>
<dbReference type="Pfam" id="PF08572">
    <property type="entry name" value="PRP3"/>
    <property type="match status" value="1"/>
</dbReference>
<feature type="compositionally biased region" description="Low complexity" evidence="5">
    <location>
        <begin position="59"/>
        <end position="68"/>
    </location>
</feature>
<evidence type="ECO:0000256" key="2">
    <source>
        <dbReference type="ARBA" id="ARBA00022664"/>
    </source>
</evidence>
<dbReference type="InterPro" id="IPR010541">
    <property type="entry name" value="Prp3_C"/>
</dbReference>
<keyword evidence="3" id="KW-0508">mRNA splicing</keyword>
<evidence type="ECO:0000259" key="7">
    <source>
        <dbReference type="Pfam" id="PF08572"/>
    </source>
</evidence>
<protein>
    <submittedName>
        <fullName evidence="8 10">PRP3-domain-containing protein</fullName>
    </submittedName>
</protein>
<organism evidence="8">
    <name type="scientific">Eremomyces bilateralis CBS 781.70</name>
    <dbReference type="NCBI Taxonomy" id="1392243"/>
    <lineage>
        <taxon>Eukaryota</taxon>
        <taxon>Fungi</taxon>
        <taxon>Dikarya</taxon>
        <taxon>Ascomycota</taxon>
        <taxon>Pezizomycotina</taxon>
        <taxon>Dothideomycetes</taxon>
        <taxon>Dothideomycetes incertae sedis</taxon>
        <taxon>Eremomycetales</taxon>
        <taxon>Eremomycetaceae</taxon>
        <taxon>Eremomyces</taxon>
    </lineage>
</organism>
<dbReference type="EMBL" id="ML975164">
    <property type="protein sequence ID" value="KAF1810844.1"/>
    <property type="molecule type" value="Genomic_DNA"/>
</dbReference>
<gene>
    <name evidence="8 10" type="ORF">P152DRAFT_85608</name>
</gene>
<dbReference type="InterPro" id="IPR027104">
    <property type="entry name" value="Prp3"/>
</dbReference>
<dbReference type="GO" id="GO:0046540">
    <property type="term" value="C:U4/U6 x U5 tri-snRNP complex"/>
    <property type="evidence" value="ECO:0007669"/>
    <property type="project" value="InterPro"/>
</dbReference>
<evidence type="ECO:0000259" key="6">
    <source>
        <dbReference type="Pfam" id="PF06544"/>
    </source>
</evidence>
<evidence type="ECO:0000313" key="10">
    <source>
        <dbReference type="RefSeq" id="XP_033532475.1"/>
    </source>
</evidence>
<evidence type="ECO:0000313" key="9">
    <source>
        <dbReference type="Proteomes" id="UP000504638"/>
    </source>
</evidence>
<dbReference type="InterPro" id="IPR013881">
    <property type="entry name" value="Pre-mRNA_splic_Prp3_dom"/>
</dbReference>
<dbReference type="AlphaFoldDB" id="A0A6G1FYJ2"/>
<evidence type="ECO:0000256" key="1">
    <source>
        <dbReference type="ARBA" id="ARBA00004123"/>
    </source>
</evidence>
<evidence type="ECO:0000256" key="4">
    <source>
        <dbReference type="ARBA" id="ARBA00023242"/>
    </source>
</evidence>
<feature type="region of interest" description="Disordered" evidence="5">
    <location>
        <begin position="386"/>
        <end position="411"/>
    </location>
</feature>
<dbReference type="CDD" id="cd24162">
    <property type="entry name" value="Prp3_C"/>
    <property type="match status" value="1"/>
</dbReference>
<reference evidence="10" key="3">
    <citation type="submission" date="2025-04" db="UniProtKB">
        <authorList>
            <consortium name="RefSeq"/>
        </authorList>
    </citation>
    <scope>IDENTIFICATION</scope>
    <source>
        <strain evidence="10">CBS 781.70</strain>
    </source>
</reference>
<dbReference type="GeneID" id="54423854"/>
<dbReference type="Proteomes" id="UP000504638">
    <property type="component" value="Unplaced"/>
</dbReference>
<dbReference type="GO" id="GO:0000398">
    <property type="term" value="P:mRNA splicing, via spliceosome"/>
    <property type="evidence" value="ECO:0007669"/>
    <property type="project" value="InterPro"/>
</dbReference>
<reference evidence="10" key="2">
    <citation type="submission" date="2020-04" db="EMBL/GenBank/DDBJ databases">
        <authorList>
            <consortium name="NCBI Genome Project"/>
        </authorList>
    </citation>
    <scope>NUCLEOTIDE SEQUENCE</scope>
    <source>
        <strain evidence="10">CBS 781.70</strain>
    </source>
</reference>
<reference evidence="8 10" key="1">
    <citation type="submission" date="2020-01" db="EMBL/GenBank/DDBJ databases">
        <authorList>
            <consortium name="DOE Joint Genome Institute"/>
            <person name="Haridas S."/>
            <person name="Albert R."/>
            <person name="Binder M."/>
            <person name="Bloem J."/>
            <person name="Labutti K."/>
            <person name="Salamov A."/>
            <person name="Andreopoulos B."/>
            <person name="Baker S.E."/>
            <person name="Barry K."/>
            <person name="Bills G."/>
            <person name="Bluhm B.H."/>
            <person name="Cannon C."/>
            <person name="Castanera R."/>
            <person name="Culley D.E."/>
            <person name="Daum C."/>
            <person name="Ezra D."/>
            <person name="Gonzalez J.B."/>
            <person name="Henrissat B."/>
            <person name="Kuo A."/>
            <person name="Liang C."/>
            <person name="Lipzen A."/>
            <person name="Lutzoni F."/>
            <person name="Magnuson J."/>
            <person name="Mondo S."/>
            <person name="Nolan M."/>
            <person name="Ohm R."/>
            <person name="Pangilinan J."/>
            <person name="Park H.-J."/>
            <person name="Ramirez L."/>
            <person name="Alfaro M."/>
            <person name="Sun H."/>
            <person name="Tritt A."/>
            <person name="Yoshinaga Y."/>
            <person name="Zwiers L.-H."/>
            <person name="Turgeon B.G."/>
            <person name="Goodwin S.B."/>
            <person name="Spatafora J.W."/>
            <person name="Crous P.W."/>
            <person name="Grigoriev I.V."/>
        </authorList>
    </citation>
    <scope>NUCLEOTIDE SEQUENCE</scope>
    <source>
        <strain evidence="8 10">CBS 781.70</strain>
    </source>
</reference>
<accession>A0A6G1FYJ2</accession>
<dbReference type="PANTHER" id="PTHR14212:SF0">
    <property type="entry name" value="U4_U6 SMALL NUCLEAR RIBONUCLEOPROTEIN PRP3"/>
    <property type="match status" value="1"/>
</dbReference>